<dbReference type="GO" id="GO:0005886">
    <property type="term" value="C:plasma membrane"/>
    <property type="evidence" value="ECO:0007669"/>
    <property type="project" value="UniProtKB-SubCell"/>
</dbReference>
<gene>
    <name evidence="8" type="primary">atpH</name>
    <name evidence="9" type="ORF">F8153_06090</name>
</gene>
<evidence type="ECO:0000256" key="8">
    <source>
        <dbReference type="HAMAP-Rule" id="MF_01416"/>
    </source>
</evidence>
<comment type="similarity">
    <text evidence="8">Belongs to the ATPase delta chain family.</text>
</comment>
<dbReference type="InterPro" id="IPR000711">
    <property type="entry name" value="ATPase_OSCP/dsu"/>
</dbReference>
<dbReference type="OrthoDB" id="9802471at2"/>
<keyword evidence="2 8" id="KW-0813">Transport</keyword>
<dbReference type="SUPFAM" id="SSF47928">
    <property type="entry name" value="N-terminal domain of the delta subunit of the F1F0-ATP synthase"/>
    <property type="match status" value="1"/>
</dbReference>
<dbReference type="RefSeq" id="WP_151865483.1">
    <property type="nucleotide sequence ID" value="NZ_WBZB01000015.1"/>
</dbReference>
<dbReference type="PRINTS" id="PR00125">
    <property type="entry name" value="ATPASEDELTA"/>
</dbReference>
<evidence type="ECO:0000256" key="2">
    <source>
        <dbReference type="ARBA" id="ARBA00022448"/>
    </source>
</evidence>
<comment type="caution">
    <text evidence="9">The sequence shown here is derived from an EMBL/GenBank/DDBJ whole genome shotgun (WGS) entry which is preliminary data.</text>
</comment>
<evidence type="ECO:0000256" key="1">
    <source>
        <dbReference type="ARBA" id="ARBA00004370"/>
    </source>
</evidence>
<evidence type="ECO:0000313" key="10">
    <source>
        <dbReference type="Proteomes" id="UP000465601"/>
    </source>
</evidence>
<comment type="function">
    <text evidence="8">This protein is part of the stalk that links CF(0) to CF(1). It either transmits conformational changes from CF(0) to CF(1) or is implicated in proton conduction.</text>
</comment>
<dbReference type="NCBIfam" id="NF004403">
    <property type="entry name" value="PRK05758.2-4"/>
    <property type="match status" value="1"/>
</dbReference>
<evidence type="ECO:0000256" key="3">
    <source>
        <dbReference type="ARBA" id="ARBA00022781"/>
    </source>
</evidence>
<dbReference type="NCBIfam" id="TIGR01145">
    <property type="entry name" value="ATP_synt_delta"/>
    <property type="match status" value="1"/>
</dbReference>
<keyword evidence="10" id="KW-1185">Reference proteome</keyword>
<dbReference type="Proteomes" id="UP000465601">
    <property type="component" value="Unassembled WGS sequence"/>
</dbReference>
<dbReference type="AlphaFoldDB" id="A0A833HPN8"/>
<keyword evidence="7 8" id="KW-0066">ATP synthesis</keyword>
<evidence type="ECO:0000256" key="5">
    <source>
        <dbReference type="ARBA" id="ARBA00023136"/>
    </source>
</evidence>
<evidence type="ECO:0000256" key="4">
    <source>
        <dbReference type="ARBA" id="ARBA00023065"/>
    </source>
</evidence>
<keyword evidence="4 8" id="KW-0406">Ion transport</keyword>
<dbReference type="GO" id="GO:0046933">
    <property type="term" value="F:proton-transporting ATP synthase activity, rotational mechanism"/>
    <property type="evidence" value="ECO:0007669"/>
    <property type="project" value="UniProtKB-UniRule"/>
</dbReference>
<proteinExistence type="inferred from homology"/>
<dbReference type="PANTHER" id="PTHR11910">
    <property type="entry name" value="ATP SYNTHASE DELTA CHAIN"/>
    <property type="match status" value="1"/>
</dbReference>
<name>A0A833HPN8_9FIRM</name>
<keyword evidence="6 8" id="KW-0139">CF(1)</keyword>
<dbReference type="InterPro" id="IPR020781">
    <property type="entry name" value="ATPase_OSCP/d_CS"/>
</dbReference>
<dbReference type="GO" id="GO:0045259">
    <property type="term" value="C:proton-transporting ATP synthase complex"/>
    <property type="evidence" value="ECO:0007669"/>
    <property type="project" value="UniProtKB-KW"/>
</dbReference>
<dbReference type="PROSITE" id="PS00389">
    <property type="entry name" value="ATPASE_DELTA"/>
    <property type="match status" value="1"/>
</dbReference>
<evidence type="ECO:0000256" key="7">
    <source>
        <dbReference type="ARBA" id="ARBA00023310"/>
    </source>
</evidence>
<dbReference type="Pfam" id="PF00213">
    <property type="entry name" value="OSCP"/>
    <property type="match status" value="1"/>
</dbReference>
<organism evidence="9 10">
    <name type="scientific">Alkaliphilus serpentinus</name>
    <dbReference type="NCBI Taxonomy" id="1482731"/>
    <lineage>
        <taxon>Bacteria</taxon>
        <taxon>Bacillati</taxon>
        <taxon>Bacillota</taxon>
        <taxon>Clostridia</taxon>
        <taxon>Peptostreptococcales</taxon>
        <taxon>Natronincolaceae</taxon>
        <taxon>Alkaliphilus</taxon>
    </lineage>
</organism>
<dbReference type="HAMAP" id="MF_01416">
    <property type="entry name" value="ATP_synth_delta_bact"/>
    <property type="match status" value="1"/>
</dbReference>
<comment type="subcellular location">
    <subcellularLocation>
        <location evidence="8">Cell membrane</location>
        <topology evidence="8">Peripheral membrane protein</topology>
    </subcellularLocation>
    <subcellularLocation>
        <location evidence="1">Membrane</location>
    </subcellularLocation>
</comment>
<reference evidence="9 10" key="1">
    <citation type="submission" date="2019-10" db="EMBL/GenBank/DDBJ databases">
        <title>Alkaliphilus serpentinus sp. nov. and Alkaliphilus pronyensis sp. nov., two novel anaerobic alkaliphilic species isolated from the serpentinized-hosted hydrothermal field of the Prony Bay (New Caledonia).</title>
        <authorList>
            <person name="Postec A."/>
        </authorList>
    </citation>
    <scope>NUCLEOTIDE SEQUENCE [LARGE SCALE GENOMIC DNA]</scope>
    <source>
        <strain evidence="9 10">LacT</strain>
    </source>
</reference>
<accession>A0A833HPN8</accession>
<dbReference type="Gene3D" id="1.10.520.20">
    <property type="entry name" value="N-terminal domain of the delta subunit of the F1F0-ATP synthase"/>
    <property type="match status" value="1"/>
</dbReference>
<protein>
    <recommendedName>
        <fullName evidence="8">ATP synthase subunit delta</fullName>
    </recommendedName>
    <alternativeName>
        <fullName evidence="8">ATP synthase F(1) sector subunit delta</fullName>
    </alternativeName>
    <alternativeName>
        <fullName evidence="8">F-type ATPase subunit delta</fullName>
        <shortName evidence="8">F-ATPase subunit delta</shortName>
    </alternativeName>
</protein>
<dbReference type="EMBL" id="WBZB01000015">
    <property type="protein sequence ID" value="KAB3530895.1"/>
    <property type="molecule type" value="Genomic_DNA"/>
</dbReference>
<dbReference type="InterPro" id="IPR026015">
    <property type="entry name" value="ATP_synth_OSCP/delta_N_sf"/>
</dbReference>
<comment type="function">
    <text evidence="8">F(1)F(0) ATP synthase produces ATP from ADP in the presence of a proton or sodium gradient. F-type ATPases consist of two structural domains, F(1) containing the extramembraneous catalytic core and F(0) containing the membrane proton channel, linked together by a central stalk and a peripheral stalk. During catalysis, ATP synthesis in the catalytic domain of F(1) is coupled via a rotary mechanism of the central stalk subunits to proton translocation.</text>
</comment>
<evidence type="ECO:0000256" key="6">
    <source>
        <dbReference type="ARBA" id="ARBA00023196"/>
    </source>
</evidence>
<sequence>MAELVAKRYSNALFEVALEINTIDVFKEELMFISNCLKEYSQLDELLASPLIQLQEKKDLVTQIFKDGVSNEMLNFLYILLDKRRQGYLQDITTEYVALANASKNMVSAVAITASPMKMVDLQVLEAKLSKSSGKNVQLTNQVDGDIIGGILIKMGDKVIDGTIKNRLGQLKEQLSQIIV</sequence>
<keyword evidence="3 8" id="KW-0375">Hydrogen ion transport</keyword>
<evidence type="ECO:0000313" key="9">
    <source>
        <dbReference type="EMBL" id="KAB3530895.1"/>
    </source>
</evidence>
<keyword evidence="5 8" id="KW-0472">Membrane</keyword>
<keyword evidence="8" id="KW-1003">Cell membrane</keyword>